<keyword evidence="3" id="KW-1185">Reference proteome</keyword>
<dbReference type="SUPFAM" id="SSF81296">
    <property type="entry name" value="E set domains"/>
    <property type="match status" value="1"/>
</dbReference>
<dbReference type="Gene3D" id="2.60.40.10">
    <property type="entry name" value="Immunoglobulins"/>
    <property type="match status" value="1"/>
</dbReference>
<evidence type="ECO:0000313" key="2">
    <source>
        <dbReference type="EMBL" id="PIK49822.1"/>
    </source>
</evidence>
<dbReference type="OrthoDB" id="2525164at2759"/>
<gene>
    <name evidence="2" type="ORF">BSL78_13324</name>
</gene>
<name>A0A2G8KP81_STIJA</name>
<accession>A0A2G8KP81</accession>
<dbReference type="EMBL" id="MRZV01000446">
    <property type="protein sequence ID" value="PIK49822.1"/>
    <property type="molecule type" value="Genomic_DNA"/>
</dbReference>
<proteinExistence type="predicted"/>
<sequence>MLNCPLPHHELPCILVNLSPPRSGCHFLNFTVAFPERYQASTRRRPTPHPTTRTSRVPHDTVYPILHIPHSNTDTLRQSKSQAIGDGLHTAKLGEAATISILVEKAEMNGTNRAFVFSVLAVGENHIFSAKQSGITPDGSVVNFTYTATLPGEYDLYIEQANHTSQFQVSGSPFRLLVNGSIDKAYIRERADQLPSCQTVPQNDTTWIKGSWVTRDLAGTKRGTLRSGWVFQPSRCSFEFSAEDVELASQTQGIKTIAILGSSILRGIFLSLLDVILTKQEKSMISASDFDKCWGYAELKLGNLKLINQDFRIERFGDVKMEINRHVGLETTCHNEKLVNKGTYELILGAKGFWRETLFGYNKSWPDVIVVAIGDDTQLMWLLNAVPVSWNGTLYPLYNFNPKVMSLFTAFGFLESDALAKRLVSLDKRVQLLDGFTMATGMRHTTQSSPLIVGSLHWHHYCNELYGEIRVCSNPTEMMAQLLLGKVLAPNGKYLSGREYDASGNINQNNIKTSRREIKVCYDCPKTLLPFHIKMRPNVTCYTSTTGILPSKEKNFEVWDGNLCPKECLKTRPIGIEQTGSGPVDVRICRLPYS</sequence>
<protein>
    <submittedName>
        <fullName evidence="2">Uncharacterized protein</fullName>
    </submittedName>
</protein>
<evidence type="ECO:0000256" key="1">
    <source>
        <dbReference type="PROSITE-ProRule" id="PRU00087"/>
    </source>
</evidence>
<dbReference type="Proteomes" id="UP000230750">
    <property type="component" value="Unassembled WGS sequence"/>
</dbReference>
<dbReference type="PROSITE" id="PS50194">
    <property type="entry name" value="FILAMIN_REPEAT"/>
    <property type="match status" value="1"/>
</dbReference>
<comment type="caution">
    <text evidence="2">The sequence shown here is derived from an EMBL/GenBank/DDBJ whole genome shotgun (WGS) entry which is preliminary data.</text>
</comment>
<feature type="repeat" description="Filamin" evidence="1">
    <location>
        <begin position="73"/>
        <end position="178"/>
    </location>
</feature>
<reference evidence="2 3" key="1">
    <citation type="journal article" date="2017" name="PLoS Biol.">
        <title>The sea cucumber genome provides insights into morphological evolution and visceral regeneration.</title>
        <authorList>
            <person name="Zhang X."/>
            <person name="Sun L."/>
            <person name="Yuan J."/>
            <person name="Sun Y."/>
            <person name="Gao Y."/>
            <person name="Zhang L."/>
            <person name="Li S."/>
            <person name="Dai H."/>
            <person name="Hamel J.F."/>
            <person name="Liu C."/>
            <person name="Yu Y."/>
            <person name="Liu S."/>
            <person name="Lin W."/>
            <person name="Guo K."/>
            <person name="Jin S."/>
            <person name="Xu P."/>
            <person name="Storey K.B."/>
            <person name="Huan P."/>
            <person name="Zhang T."/>
            <person name="Zhou Y."/>
            <person name="Zhang J."/>
            <person name="Lin C."/>
            <person name="Li X."/>
            <person name="Xing L."/>
            <person name="Huo D."/>
            <person name="Sun M."/>
            <person name="Wang L."/>
            <person name="Mercier A."/>
            <person name="Li F."/>
            <person name="Yang H."/>
            <person name="Xiang J."/>
        </authorList>
    </citation>
    <scope>NUCLEOTIDE SEQUENCE [LARGE SCALE GENOMIC DNA]</scope>
    <source>
        <strain evidence="2">Shaxun</strain>
        <tissue evidence="2">Muscle</tissue>
    </source>
</reference>
<evidence type="ECO:0000313" key="3">
    <source>
        <dbReference type="Proteomes" id="UP000230750"/>
    </source>
</evidence>
<dbReference type="InterPro" id="IPR014756">
    <property type="entry name" value="Ig_E-set"/>
</dbReference>
<dbReference type="InterPro" id="IPR017868">
    <property type="entry name" value="Filamin/ABP280_repeat-like"/>
</dbReference>
<organism evidence="2 3">
    <name type="scientific">Stichopus japonicus</name>
    <name type="common">Sea cucumber</name>
    <dbReference type="NCBI Taxonomy" id="307972"/>
    <lineage>
        <taxon>Eukaryota</taxon>
        <taxon>Metazoa</taxon>
        <taxon>Echinodermata</taxon>
        <taxon>Eleutherozoa</taxon>
        <taxon>Echinozoa</taxon>
        <taxon>Holothuroidea</taxon>
        <taxon>Aspidochirotacea</taxon>
        <taxon>Aspidochirotida</taxon>
        <taxon>Stichopodidae</taxon>
        <taxon>Apostichopus</taxon>
    </lineage>
</organism>
<dbReference type="AlphaFoldDB" id="A0A2G8KP81"/>
<dbReference type="InterPro" id="IPR013783">
    <property type="entry name" value="Ig-like_fold"/>
</dbReference>